<comment type="caution">
    <text evidence="2">The sequence shown here is derived from an EMBL/GenBank/DDBJ whole genome shotgun (WGS) entry which is preliminary data.</text>
</comment>
<dbReference type="Proteomes" id="UP000526408">
    <property type="component" value="Unassembled WGS sequence"/>
</dbReference>
<keyword evidence="1" id="KW-0812">Transmembrane</keyword>
<dbReference type="PANTHER" id="PTHR41795:SF1">
    <property type="entry name" value="EXOPOLYSACCHARIDE SYNTHESIS PROTEIN"/>
    <property type="match status" value="1"/>
</dbReference>
<evidence type="ECO:0000256" key="1">
    <source>
        <dbReference type="SAM" id="Phobius"/>
    </source>
</evidence>
<keyword evidence="1" id="KW-0472">Membrane</keyword>
<evidence type="ECO:0000313" key="2">
    <source>
        <dbReference type="EMBL" id="NKX45665.1"/>
    </source>
</evidence>
<proteinExistence type="predicted"/>
<protein>
    <submittedName>
        <fullName evidence="2">Exopolysaccharide biosynthesis protein</fullName>
    </submittedName>
</protein>
<feature type="transmembrane region" description="Helical" evidence="1">
    <location>
        <begin position="59"/>
        <end position="83"/>
    </location>
</feature>
<dbReference type="RefSeq" id="WP_168624059.1">
    <property type="nucleotide sequence ID" value="NZ_JAAZQQ010000005.1"/>
</dbReference>
<gene>
    <name evidence="2" type="ORF">HCU73_13805</name>
</gene>
<dbReference type="PANTHER" id="PTHR41795">
    <property type="entry name" value="EXOPOLYSACCHARIDE SYNTHESIS PROTEIN"/>
    <property type="match status" value="1"/>
</dbReference>
<reference evidence="2 3" key="1">
    <citation type="submission" date="2020-04" db="EMBL/GenBank/DDBJ databases">
        <authorList>
            <person name="Yoon J."/>
        </authorList>
    </citation>
    <scope>NUCLEOTIDE SEQUENCE [LARGE SCALE GENOMIC DNA]</scope>
    <source>
        <strain evidence="2 3">KMU-115</strain>
    </source>
</reference>
<evidence type="ECO:0000313" key="3">
    <source>
        <dbReference type="Proteomes" id="UP000526408"/>
    </source>
</evidence>
<feature type="transmembrane region" description="Helical" evidence="1">
    <location>
        <begin position="176"/>
        <end position="205"/>
    </location>
</feature>
<keyword evidence="1" id="KW-1133">Transmembrane helix</keyword>
<keyword evidence="3" id="KW-1185">Reference proteome</keyword>
<dbReference type="InterPro" id="IPR010331">
    <property type="entry name" value="ExoD"/>
</dbReference>
<sequence length="208" mass="21996">MTIHPDVAPVPGDARRRLSDVLRDLEAGLGPRIALGDLISGLHDRSFAPLMVLFAVPNVFLYLPGSSVITGLPLMIVALQLLVGRPAVWLPRALSNRSVDRASFQRIVRAALPWVERIERLARPRLWPAASAGIDRVIGLACLAMAMLLFLPIPFANGPPALAIIALGLALSERDGVWLVAGLVASALATVLVAAILGGGAFAIAQIF</sequence>
<dbReference type="Pfam" id="PF06055">
    <property type="entry name" value="ExoD"/>
    <property type="match status" value="1"/>
</dbReference>
<accession>A0A7X6H0D7</accession>
<feature type="transmembrane region" description="Helical" evidence="1">
    <location>
        <begin position="137"/>
        <end position="156"/>
    </location>
</feature>
<name>A0A7X6H0D7_9RHOB</name>
<dbReference type="AlphaFoldDB" id="A0A7X6H0D7"/>
<dbReference type="EMBL" id="JAAZQQ010000005">
    <property type="protein sequence ID" value="NKX45665.1"/>
    <property type="molecule type" value="Genomic_DNA"/>
</dbReference>
<dbReference type="PIRSF" id="PIRSF033239">
    <property type="entry name" value="ExoD"/>
    <property type="match status" value="1"/>
</dbReference>
<organism evidence="2 3">
    <name type="scientific">Roseicyclus persicicus</name>
    <dbReference type="NCBI Taxonomy" id="2650661"/>
    <lineage>
        <taxon>Bacteria</taxon>
        <taxon>Pseudomonadati</taxon>
        <taxon>Pseudomonadota</taxon>
        <taxon>Alphaproteobacteria</taxon>
        <taxon>Rhodobacterales</taxon>
        <taxon>Roseobacteraceae</taxon>
        <taxon>Roseicyclus</taxon>
    </lineage>
</organism>